<dbReference type="InterPro" id="IPR050583">
    <property type="entry name" value="Mycobacterial_A85_antigen"/>
</dbReference>
<dbReference type="InterPro" id="IPR029058">
    <property type="entry name" value="AB_hydrolase_fold"/>
</dbReference>
<dbReference type="RefSeq" id="WP_263594724.1">
    <property type="nucleotide sequence ID" value="NZ_CP107020.1"/>
</dbReference>
<dbReference type="Pfam" id="PF00756">
    <property type="entry name" value="Esterase"/>
    <property type="match status" value="1"/>
</dbReference>
<dbReference type="PANTHER" id="PTHR48098">
    <property type="entry name" value="ENTEROCHELIN ESTERASE-RELATED"/>
    <property type="match status" value="1"/>
</dbReference>
<dbReference type="Proteomes" id="UP001164305">
    <property type="component" value="Chromosome"/>
</dbReference>
<name>A0ABY6G2S0_9MICO</name>
<dbReference type="PANTHER" id="PTHR48098:SF1">
    <property type="entry name" value="DIACYLGLYCEROL ACYLTRANSFERASE_MYCOLYLTRANSFERASE AG85A"/>
    <property type="match status" value="1"/>
</dbReference>
<dbReference type="SUPFAM" id="SSF53474">
    <property type="entry name" value="alpha/beta-Hydrolases"/>
    <property type="match status" value="1"/>
</dbReference>
<evidence type="ECO:0000313" key="3">
    <source>
        <dbReference type="Proteomes" id="UP001164305"/>
    </source>
</evidence>
<feature type="transmembrane region" description="Helical" evidence="1">
    <location>
        <begin position="52"/>
        <end position="77"/>
    </location>
</feature>
<keyword evidence="3" id="KW-1185">Reference proteome</keyword>
<sequence length="422" mass="44844">MRPGLTLAESTGPLALTGPVVVGGVTALAALAFVLGIWWVPRVLRARGTGRVRAVLVQAVTLILCTALVMVATGVWLNRAFVFYGSWSDLFDSGSTQMSTHLYGSAAGQGTVGGAIGADADPAGTAVPLTAAEQRALTAARTAPATALQADPLRDPALAGVTDARGGQDVWVTIPASASDVTQQAIVHLPAGYMQHPDHRYPVLLAFTGIPGSPETWEQAFDLGGRLDDLASRDKIASAIVVIPIVYPGADDTECVDPSHGPGRYETWLSRDLPAWIHEHLRTIEDPFAWATIGYSAGGWCASMLSVRHPDLARASISLGGYFVVDYAKGQQRTAPDDPRYDLPALVAHERPPVVMYFFSGGEDRLTEPTLGEMSQAVQPPTALTVRRTRYGGHMLTLWVAQLPISLGWLAGHEAGFTPTPR</sequence>
<dbReference type="InterPro" id="IPR000801">
    <property type="entry name" value="Esterase-like"/>
</dbReference>
<accession>A0ABY6G2S0</accession>
<evidence type="ECO:0000313" key="2">
    <source>
        <dbReference type="EMBL" id="UYG17515.1"/>
    </source>
</evidence>
<keyword evidence="1" id="KW-1133">Transmembrane helix</keyword>
<reference evidence="2" key="1">
    <citation type="submission" date="2022-10" db="EMBL/GenBank/DDBJ databases">
        <title>Whole-Genome Sequencing of Brachybacterium huguangmaarense BRM-3, Isolated from Betula schmidtii.</title>
        <authorList>
            <person name="Haam D."/>
        </authorList>
    </citation>
    <scope>NUCLEOTIDE SEQUENCE</scope>
    <source>
        <strain evidence="2">BRM-3</strain>
    </source>
</reference>
<protein>
    <submittedName>
        <fullName evidence="2">Esterase family protein</fullName>
    </submittedName>
</protein>
<proteinExistence type="predicted"/>
<dbReference type="Gene3D" id="3.40.50.1820">
    <property type="entry name" value="alpha/beta hydrolase"/>
    <property type="match status" value="1"/>
</dbReference>
<evidence type="ECO:0000256" key="1">
    <source>
        <dbReference type="SAM" id="Phobius"/>
    </source>
</evidence>
<keyword evidence="1" id="KW-0812">Transmembrane</keyword>
<gene>
    <name evidence="2" type="ORF">BRM3_03545</name>
</gene>
<dbReference type="EMBL" id="CP107020">
    <property type="protein sequence ID" value="UYG17515.1"/>
    <property type="molecule type" value="Genomic_DNA"/>
</dbReference>
<keyword evidence="1" id="KW-0472">Membrane</keyword>
<organism evidence="2 3">
    <name type="scientific">Brachybacterium huguangmaarense</name>
    <dbReference type="NCBI Taxonomy" id="1652028"/>
    <lineage>
        <taxon>Bacteria</taxon>
        <taxon>Bacillati</taxon>
        <taxon>Actinomycetota</taxon>
        <taxon>Actinomycetes</taxon>
        <taxon>Micrococcales</taxon>
        <taxon>Dermabacteraceae</taxon>
        <taxon>Brachybacterium</taxon>
    </lineage>
</organism>
<feature type="transmembrane region" description="Helical" evidence="1">
    <location>
        <begin position="20"/>
        <end position="40"/>
    </location>
</feature>